<reference evidence="1 4" key="1">
    <citation type="submission" date="2015-02" db="EMBL/GenBank/DDBJ databases">
        <title>Whole genome sequencing of multiple isolates of three species of pepper and tomato-infecting xanthomonads reveals genetic diversity in field strains and pinpoints effectors responsible for host specificity.</title>
        <authorList>
            <person name="Schwartz A."/>
            <person name="Dahlbeck D."/>
            <person name="Staskawicz B."/>
            <person name="Bart R."/>
            <person name="Potnis N."/>
            <person name="Minsavage G."/>
            <person name="Timilsina S."/>
            <person name="Goss E."/>
            <person name="Jones J."/>
            <person name="Vallad G."/>
            <person name="Barak J."/>
            <person name="Miller S."/>
            <person name="Ritchie D."/>
            <person name="Martins J.Jr."/>
            <person name="Patane J.S."/>
            <person name="Setubal J.C."/>
        </authorList>
    </citation>
    <scope>NUCLEOTIDE SEQUENCE [LARGE SCALE GENOMIC DNA]</scope>
    <source>
        <strain evidence="1 4">Xp3-15</strain>
    </source>
</reference>
<evidence type="ECO:0000313" key="6">
    <source>
        <dbReference type="Proteomes" id="UP000471082"/>
    </source>
</evidence>
<sequence length="78" mass="9013">MRTETWHTSHSLDEQRFHRALAAAFKGIDTPADALELETVMLELAHEHHGEATQYHLEVFYERAQFAEAISLYLSNTK</sequence>
<evidence type="ECO:0000313" key="4">
    <source>
        <dbReference type="Proteomes" id="UP000035369"/>
    </source>
</evidence>
<dbReference type="Proteomes" id="UP000289372">
    <property type="component" value="Unassembled WGS sequence"/>
</dbReference>
<reference evidence="2 6" key="3">
    <citation type="submission" date="2019-11" db="EMBL/GenBank/DDBJ databases">
        <title>Genome-resolved metagenomics to study the prevalence of co-infection and intraspecific heterogeneity among plant pathogen metapopulations.</title>
        <authorList>
            <person name="Newberry E."/>
            <person name="Bhandari R."/>
            <person name="Kemble J."/>
            <person name="Sikora E."/>
            <person name="Potnis N."/>
        </authorList>
    </citation>
    <scope>NUCLEOTIDE SEQUENCE [LARGE SCALE GENOMIC DNA]</scope>
    <source>
        <strain evidence="2">Xp_Tom_Tuscaloosa_18b</strain>
    </source>
</reference>
<organism evidence="2 6">
    <name type="scientific">Xanthomonas perforans</name>
    <dbReference type="NCBI Taxonomy" id="442694"/>
    <lineage>
        <taxon>Bacteria</taxon>
        <taxon>Pseudomonadati</taxon>
        <taxon>Pseudomonadota</taxon>
        <taxon>Gammaproteobacteria</taxon>
        <taxon>Lysobacterales</taxon>
        <taxon>Lysobacteraceae</taxon>
        <taxon>Xanthomonas</taxon>
    </lineage>
</organism>
<evidence type="ECO:0000313" key="3">
    <source>
        <dbReference type="EMBL" id="RXD52197.1"/>
    </source>
</evidence>
<name>A0A6P0G501_XANPE</name>
<dbReference type="RefSeq" id="WP_017165063.1">
    <property type="nucleotide sequence ID" value="NZ_CP116309.1"/>
</dbReference>
<accession>A0A6P0G501</accession>
<proteinExistence type="predicted"/>
<evidence type="ECO:0000313" key="1">
    <source>
        <dbReference type="EMBL" id="KLC11746.1"/>
    </source>
</evidence>
<reference evidence="3 5" key="2">
    <citation type="submission" date="2018-02" db="EMBL/GenBank/DDBJ databases">
        <title>Characterization of Xanthomonas diversity in transplant houses and field plants.</title>
        <authorList>
            <person name="Abrahamian P."/>
            <person name="Timilsina S."/>
            <person name="Minsavage G.V."/>
            <person name="Goss E.M."/>
            <person name="Jones J.B."/>
            <person name="Vallad G.E."/>
        </authorList>
    </citation>
    <scope>NUCLEOTIDE SEQUENCE [LARGE SCALE GENOMIC DNA]</scope>
    <source>
        <strain evidence="3 5">GEV2132</strain>
    </source>
</reference>
<evidence type="ECO:0000313" key="5">
    <source>
        <dbReference type="Proteomes" id="UP000289372"/>
    </source>
</evidence>
<dbReference type="AlphaFoldDB" id="A0A6P0G501"/>
<evidence type="ECO:0000313" key="2">
    <source>
        <dbReference type="EMBL" id="NEL77681.1"/>
    </source>
</evidence>
<dbReference type="Proteomes" id="UP000471082">
    <property type="component" value="Unassembled WGS sequence"/>
</dbReference>
<gene>
    <name evidence="3" type="ORF">DB769_15475</name>
    <name evidence="2" type="ORF">G3W61_15705</name>
    <name evidence="1" type="ORF">XP315_00525</name>
</gene>
<comment type="caution">
    <text evidence="2">The sequence shown here is derived from an EMBL/GenBank/DDBJ whole genome shotgun (WGS) entry which is preliminary data.</text>
</comment>
<dbReference type="Proteomes" id="UP000035369">
    <property type="component" value="Unassembled WGS sequence"/>
</dbReference>
<dbReference type="EMBL" id="JAAGYU010000074">
    <property type="protein sequence ID" value="NEL77681.1"/>
    <property type="molecule type" value="Genomic_DNA"/>
</dbReference>
<protein>
    <submittedName>
        <fullName evidence="2">Uncharacterized protein</fullName>
    </submittedName>
</protein>
<dbReference type="EMBL" id="PUUL01000090">
    <property type="protein sequence ID" value="RXD52197.1"/>
    <property type="molecule type" value="Genomic_DNA"/>
</dbReference>
<keyword evidence="4" id="KW-1185">Reference proteome</keyword>
<dbReference type="EMBL" id="JZUY01000013">
    <property type="protein sequence ID" value="KLC11746.1"/>
    <property type="molecule type" value="Genomic_DNA"/>
</dbReference>